<dbReference type="OrthoDB" id="42558at2157"/>
<evidence type="ECO:0000313" key="1">
    <source>
        <dbReference type="EMBL" id="AWR94547.1"/>
    </source>
</evidence>
<name>A0A2U9IES5_9CREN</name>
<dbReference type="AlphaFoldDB" id="A0A2U9IES5"/>
<dbReference type="Pfam" id="PF01992">
    <property type="entry name" value="vATP-synt_AC39"/>
    <property type="match status" value="1"/>
</dbReference>
<accession>A0A2U9IES5</accession>
<gene>
    <name evidence="1" type="ORF">DFR85_08005</name>
</gene>
<dbReference type="RefSeq" id="WP_110270428.1">
    <property type="nucleotide sequence ID" value="NZ_CP029289.2"/>
</dbReference>
<dbReference type="GO" id="GO:0046961">
    <property type="term" value="F:proton-transporting ATPase activity, rotational mechanism"/>
    <property type="evidence" value="ECO:0007669"/>
    <property type="project" value="InterPro"/>
</dbReference>
<dbReference type="InterPro" id="IPR036079">
    <property type="entry name" value="ATPase_csu/dsu_sf"/>
</dbReference>
<dbReference type="Proteomes" id="UP000248044">
    <property type="component" value="Chromosome"/>
</dbReference>
<sequence>MSSASLAYLSSISRNFKSKTLTKGLINELLAETEWKNAVNILKERGYFEEVSYNFDDMEYLIKSNAIQNLLLLMNLSMSVKTSYYIASLYYYILTLDEFENIISAIYNKVNIQNTRIFQKIMESKPENLNELVNLIRDSIHGKALQYALSKNPHDLSQLNSYLDYYFILELSKTIEGLRGDWKASADSIVCGYKDYYTVSMAIRQKTQENVVCKVSLDVIKDLVNSRSSTETIDILRRISYARSMEFTNVYSALSSLYREVRVLARKNALNAFMGSPFTPVTVLGISEILRLDKEDLISILNGIKLKMNPDKIKSKLSFEMV</sequence>
<dbReference type="InterPro" id="IPR002843">
    <property type="entry name" value="ATPase_V0-cplx_csu/dsu"/>
</dbReference>
<keyword evidence="2" id="KW-1185">Reference proteome</keyword>
<dbReference type="SUPFAM" id="SSF103486">
    <property type="entry name" value="V-type ATP synthase subunit C"/>
    <property type="match status" value="1"/>
</dbReference>
<evidence type="ECO:0000313" key="2">
    <source>
        <dbReference type="Proteomes" id="UP000248044"/>
    </source>
</evidence>
<organism evidence="1 2">
    <name type="scientific">Acidianus brierleyi</name>
    <dbReference type="NCBI Taxonomy" id="41673"/>
    <lineage>
        <taxon>Archaea</taxon>
        <taxon>Thermoproteota</taxon>
        <taxon>Thermoprotei</taxon>
        <taxon>Sulfolobales</taxon>
        <taxon>Sulfolobaceae</taxon>
        <taxon>Acidianus</taxon>
    </lineage>
</organism>
<proteinExistence type="predicted"/>
<dbReference type="GeneID" id="36832091"/>
<dbReference type="EMBL" id="CP029289">
    <property type="protein sequence ID" value="AWR94547.1"/>
    <property type="molecule type" value="Genomic_DNA"/>
</dbReference>
<dbReference type="KEGG" id="abri:DFR85_08005"/>
<reference evidence="1 2" key="1">
    <citation type="submission" date="2018-05" db="EMBL/GenBank/DDBJ databases">
        <title>Complete Genome Sequences of Extremely Thermoacidophilic, Metal-Mobilizing Type-Strain Members of the Archaeal Family Sulfolobaceae: Acidianus brierleyi DSM-1651T, Acidianus sulfidivorans DSM-18786T, Metallosphaera hakonensis DSM-7519T, and Metallosphaera prunae DSM-10039T.</title>
        <authorList>
            <person name="Counts J.A."/>
            <person name="Kelly R.M."/>
        </authorList>
    </citation>
    <scope>NUCLEOTIDE SEQUENCE [LARGE SCALE GENOMIC DNA]</scope>
    <source>
        <strain evidence="1 2">DSM 1651</strain>
    </source>
</reference>
<protein>
    <submittedName>
        <fullName evidence="1">ATPase</fullName>
    </submittedName>
</protein>